<dbReference type="InterPro" id="IPR046952">
    <property type="entry name" value="GSHR/TRXR-like"/>
</dbReference>
<evidence type="ECO:0000313" key="17">
    <source>
        <dbReference type="Proteomes" id="UP001166585"/>
    </source>
</evidence>
<organism evidence="16 17">
    <name type="scientific">Ancylobacter radicis</name>
    <dbReference type="NCBI Taxonomy" id="2836179"/>
    <lineage>
        <taxon>Bacteria</taxon>
        <taxon>Pseudomonadati</taxon>
        <taxon>Pseudomonadota</taxon>
        <taxon>Alphaproteobacteria</taxon>
        <taxon>Hyphomicrobiales</taxon>
        <taxon>Xanthobacteraceae</taxon>
        <taxon>Ancylobacter</taxon>
    </lineage>
</organism>
<dbReference type="InterPro" id="IPR016156">
    <property type="entry name" value="FAD/NAD-linked_Rdtase_dimer_sf"/>
</dbReference>
<dbReference type="NCBIfam" id="TIGR01424">
    <property type="entry name" value="gluta_reduc_2"/>
    <property type="match status" value="1"/>
</dbReference>
<keyword evidence="4 11" id="KW-0285">Flavoprotein</keyword>
<evidence type="ECO:0000256" key="6">
    <source>
        <dbReference type="ARBA" id="ARBA00022857"/>
    </source>
</evidence>
<reference evidence="16" key="1">
    <citation type="submission" date="2021-05" db="EMBL/GenBank/DDBJ databases">
        <authorList>
            <person name="Sun Q."/>
            <person name="Inoue M."/>
        </authorList>
    </citation>
    <scope>NUCLEOTIDE SEQUENCE</scope>
    <source>
        <strain evidence="16">VKM B-3255</strain>
    </source>
</reference>
<dbReference type="InterPro" id="IPR006324">
    <property type="entry name" value="GSHR"/>
</dbReference>
<evidence type="ECO:0000259" key="14">
    <source>
        <dbReference type="Pfam" id="PF02852"/>
    </source>
</evidence>
<dbReference type="SUPFAM" id="SSF55424">
    <property type="entry name" value="FAD/NAD-linked reductases, dimerisation (C-terminal) domain"/>
    <property type="match status" value="1"/>
</dbReference>
<dbReference type="PRINTS" id="PR00411">
    <property type="entry name" value="PNDRDTASEI"/>
</dbReference>
<proteinExistence type="inferred from homology"/>
<dbReference type="InterPro" id="IPR001100">
    <property type="entry name" value="Pyr_nuc-diS_OxRdtase"/>
</dbReference>
<dbReference type="EMBL" id="JAHCQH010000017">
    <property type="protein sequence ID" value="MBS9478122.1"/>
    <property type="molecule type" value="Genomic_DNA"/>
</dbReference>
<dbReference type="Pfam" id="PF07992">
    <property type="entry name" value="Pyr_redox_2"/>
    <property type="match status" value="1"/>
</dbReference>
<keyword evidence="7 11" id="KW-0560">Oxidoreductase</keyword>
<evidence type="ECO:0000256" key="8">
    <source>
        <dbReference type="ARBA" id="ARBA00023157"/>
    </source>
</evidence>
<evidence type="ECO:0000256" key="1">
    <source>
        <dbReference type="ARBA" id="ARBA00001974"/>
    </source>
</evidence>
<accession>A0ABS5RCP8</accession>
<protein>
    <recommendedName>
        <fullName evidence="12">Glutathione reductase</fullName>
        <shortName evidence="12">GRase</shortName>
        <ecNumber evidence="12">1.8.1.7</ecNumber>
    </recommendedName>
</protein>
<keyword evidence="9 11" id="KW-0676">Redox-active center</keyword>
<dbReference type="Proteomes" id="UP001166585">
    <property type="component" value="Unassembled WGS sequence"/>
</dbReference>
<dbReference type="PANTHER" id="PTHR42737">
    <property type="entry name" value="GLUTATHIONE REDUCTASE"/>
    <property type="match status" value="1"/>
</dbReference>
<name>A0ABS5RCP8_9HYPH</name>
<dbReference type="GO" id="GO:0004362">
    <property type="term" value="F:glutathione-disulfide reductase (NADPH) activity"/>
    <property type="evidence" value="ECO:0007669"/>
    <property type="project" value="UniProtKB-EC"/>
</dbReference>
<dbReference type="InterPro" id="IPR036188">
    <property type="entry name" value="FAD/NAD-bd_sf"/>
</dbReference>
<feature type="region of interest" description="Disordered" evidence="13">
    <location>
        <begin position="454"/>
        <end position="473"/>
    </location>
</feature>
<dbReference type="NCBIfam" id="NF004776">
    <property type="entry name" value="PRK06116.1"/>
    <property type="match status" value="1"/>
</dbReference>
<dbReference type="PANTHER" id="PTHR42737:SF2">
    <property type="entry name" value="GLUTATHIONE REDUCTASE"/>
    <property type="match status" value="1"/>
</dbReference>
<dbReference type="Pfam" id="PF02852">
    <property type="entry name" value="Pyr_redox_dim"/>
    <property type="match status" value="1"/>
</dbReference>
<comment type="catalytic activity">
    <reaction evidence="10 12">
        <text>2 glutathione + NADP(+) = glutathione disulfide + NADPH + H(+)</text>
        <dbReference type="Rhea" id="RHEA:11740"/>
        <dbReference type="ChEBI" id="CHEBI:15378"/>
        <dbReference type="ChEBI" id="CHEBI:57783"/>
        <dbReference type="ChEBI" id="CHEBI:57925"/>
        <dbReference type="ChEBI" id="CHEBI:58297"/>
        <dbReference type="ChEBI" id="CHEBI:58349"/>
        <dbReference type="EC" id="1.8.1.7"/>
    </reaction>
</comment>
<evidence type="ECO:0000256" key="13">
    <source>
        <dbReference type="SAM" id="MobiDB-lite"/>
    </source>
</evidence>
<gene>
    <name evidence="16" type="primary">gor</name>
    <name evidence="16" type="ORF">KIP89_13485</name>
</gene>
<evidence type="ECO:0000256" key="4">
    <source>
        <dbReference type="ARBA" id="ARBA00022630"/>
    </source>
</evidence>
<dbReference type="SUPFAM" id="SSF51905">
    <property type="entry name" value="FAD/NAD(P)-binding domain"/>
    <property type="match status" value="1"/>
</dbReference>
<evidence type="ECO:0000256" key="7">
    <source>
        <dbReference type="ARBA" id="ARBA00023002"/>
    </source>
</evidence>
<comment type="subunit">
    <text evidence="3">Homodimer.</text>
</comment>
<evidence type="ECO:0000256" key="10">
    <source>
        <dbReference type="ARBA" id="ARBA00049142"/>
    </source>
</evidence>
<evidence type="ECO:0000256" key="5">
    <source>
        <dbReference type="ARBA" id="ARBA00022827"/>
    </source>
</evidence>
<dbReference type="Gene3D" id="3.30.390.30">
    <property type="match status" value="1"/>
</dbReference>
<evidence type="ECO:0000256" key="3">
    <source>
        <dbReference type="ARBA" id="ARBA00011738"/>
    </source>
</evidence>
<dbReference type="InterPro" id="IPR023753">
    <property type="entry name" value="FAD/NAD-binding_dom"/>
</dbReference>
<evidence type="ECO:0000256" key="11">
    <source>
        <dbReference type="RuleBase" id="RU003691"/>
    </source>
</evidence>
<keyword evidence="5 11" id="KW-0274">FAD</keyword>
<dbReference type="Gene3D" id="3.50.50.60">
    <property type="entry name" value="FAD/NAD(P)-binding domain"/>
    <property type="match status" value="2"/>
</dbReference>
<dbReference type="InterPro" id="IPR012999">
    <property type="entry name" value="Pyr_OxRdtase_I_AS"/>
</dbReference>
<keyword evidence="6 12" id="KW-0521">NADP</keyword>
<evidence type="ECO:0000256" key="12">
    <source>
        <dbReference type="RuleBase" id="RU365040"/>
    </source>
</evidence>
<dbReference type="PROSITE" id="PS00076">
    <property type="entry name" value="PYRIDINE_REDOX_1"/>
    <property type="match status" value="1"/>
</dbReference>
<dbReference type="InterPro" id="IPR004099">
    <property type="entry name" value="Pyr_nucl-diS_OxRdtase_dimer"/>
</dbReference>
<dbReference type="RefSeq" id="WP_213755935.1">
    <property type="nucleotide sequence ID" value="NZ_JAHCQH010000017.1"/>
</dbReference>
<feature type="domain" description="FAD/NAD(P)-binding" evidence="15">
    <location>
        <begin position="12"/>
        <end position="324"/>
    </location>
</feature>
<feature type="domain" description="Pyridine nucleotide-disulphide oxidoreductase dimerisation" evidence="14">
    <location>
        <begin position="344"/>
        <end position="452"/>
    </location>
</feature>
<comment type="similarity">
    <text evidence="2 11">Belongs to the class-I pyridine nucleotide-disulfide oxidoreductase family.</text>
</comment>
<evidence type="ECO:0000256" key="2">
    <source>
        <dbReference type="ARBA" id="ARBA00007532"/>
    </source>
</evidence>
<dbReference type="PRINTS" id="PR00368">
    <property type="entry name" value="FADPNR"/>
</dbReference>
<comment type="caution">
    <text evidence="16">The sequence shown here is derived from an EMBL/GenBank/DDBJ whole genome shotgun (WGS) entry which is preliminary data.</text>
</comment>
<sequence>MNQPDTTEFDVDLFVIGGGSGGVRAARIAAGYGARVKIAEEYRVGGTCVIRGCVPKKLFVYAAHYAHDFEDAAGFGWTVEGARFDWATLIANKDKEIARLEGAYRANLDRAGVEIVPQRAVVEGPHQVRLADGTGISARLILIATGGHPNLGLDIPGRELGITSNEIFHIETQPGRIVIQGAGYIALEFASVLANLGSEVTVVHRGDKLLAGFDEEIRQRLADELAQNGVTFVFGATIEGIYAEGGAKRVRLNDGRDLFADEVMLAIGRVPNTTGLGLDSVGVQLDTRGAIVVDQHSRSSVPSIYAVGDVTDRVNLTPVAIREGHAFADTVFGGKPWSVNYDVIPTAVFTEPEIGTVGLTEAQARAQGRRLDIYKTDFRPLKATLSGRASRVFMKLVVDQKDDRLLGAHLVGPDSGEMVQLIAIAMNMGATKADFDRTMALHPSSAEELVTLRAKHPSSDQIPEVSTEATPAI</sequence>
<keyword evidence="17" id="KW-1185">Reference proteome</keyword>
<keyword evidence="8" id="KW-1015">Disulfide bond</keyword>
<evidence type="ECO:0000259" key="15">
    <source>
        <dbReference type="Pfam" id="PF07992"/>
    </source>
</evidence>
<dbReference type="EC" id="1.8.1.7" evidence="12"/>
<dbReference type="PIRSF" id="PIRSF000350">
    <property type="entry name" value="Mercury_reductase_MerA"/>
    <property type="match status" value="1"/>
</dbReference>
<comment type="cofactor">
    <cofactor evidence="1 12">
        <name>FAD</name>
        <dbReference type="ChEBI" id="CHEBI:57692"/>
    </cofactor>
</comment>
<comment type="function">
    <text evidence="12">Catalyzes the reduction of glutathione disulfide (GSSG) to reduced glutathione (GSH).</text>
</comment>
<evidence type="ECO:0000313" key="16">
    <source>
        <dbReference type="EMBL" id="MBS9478122.1"/>
    </source>
</evidence>
<evidence type="ECO:0000256" key="9">
    <source>
        <dbReference type="ARBA" id="ARBA00023284"/>
    </source>
</evidence>